<evidence type="ECO:0000256" key="3">
    <source>
        <dbReference type="RuleBase" id="RU362119"/>
    </source>
</evidence>
<dbReference type="PANTHER" id="PTHR11575">
    <property type="entry name" value="5'-NUCLEOTIDASE-RELATED"/>
    <property type="match status" value="1"/>
</dbReference>
<organism evidence="6 7">
    <name type="scientific">Dokdonella fugitiva</name>
    <dbReference type="NCBI Taxonomy" id="328517"/>
    <lineage>
        <taxon>Bacteria</taxon>
        <taxon>Pseudomonadati</taxon>
        <taxon>Pseudomonadota</taxon>
        <taxon>Gammaproteobacteria</taxon>
        <taxon>Lysobacterales</taxon>
        <taxon>Rhodanobacteraceae</taxon>
        <taxon>Dokdonella</taxon>
    </lineage>
</organism>
<evidence type="ECO:0000259" key="5">
    <source>
        <dbReference type="Pfam" id="PF02872"/>
    </source>
</evidence>
<dbReference type="InterPro" id="IPR006146">
    <property type="entry name" value="5'-Nucleotdase_CS"/>
</dbReference>
<reference evidence="6 7" key="1">
    <citation type="submission" date="2020-07" db="EMBL/GenBank/DDBJ databases">
        <title>Genomic Encyclopedia of Type Strains, Phase IV (KMG-V): Genome sequencing to study the core and pangenomes of soil and plant-associated prokaryotes.</title>
        <authorList>
            <person name="Whitman W."/>
        </authorList>
    </citation>
    <scope>NUCLEOTIDE SEQUENCE [LARGE SCALE GENOMIC DNA]</scope>
    <source>
        <strain evidence="6 7">RH2WT43</strain>
    </source>
</reference>
<feature type="chain" id="PRO_5033109120" evidence="3">
    <location>
        <begin position="17"/>
        <end position="687"/>
    </location>
</feature>
<dbReference type="InterPro" id="IPR004843">
    <property type="entry name" value="Calcineurin-like_PHP"/>
</dbReference>
<dbReference type="PANTHER" id="PTHR11575:SF6">
    <property type="entry name" value="2',3'-CYCLIC-NUCLEOTIDE 2'-PHOSPHODIESTERASE_3'-NUCLEOTIDASE"/>
    <property type="match status" value="1"/>
</dbReference>
<dbReference type="InterPro" id="IPR029052">
    <property type="entry name" value="Metallo-depent_PP-like"/>
</dbReference>
<proteinExistence type="inferred from homology"/>
<dbReference type="Gene3D" id="3.60.21.10">
    <property type="match status" value="1"/>
</dbReference>
<dbReference type="Proteomes" id="UP000550401">
    <property type="component" value="Unassembled WGS sequence"/>
</dbReference>
<dbReference type="PROSITE" id="PS51257">
    <property type="entry name" value="PROKAR_LIPOPROTEIN"/>
    <property type="match status" value="1"/>
</dbReference>
<feature type="signal peptide" evidence="3">
    <location>
        <begin position="1"/>
        <end position="16"/>
    </location>
</feature>
<gene>
    <name evidence="6" type="ORF">FHW12_000685</name>
</gene>
<keyword evidence="3 6" id="KW-0378">Hydrolase</keyword>
<feature type="domain" description="Calcineurin-like phosphoesterase" evidence="4">
    <location>
        <begin position="48"/>
        <end position="297"/>
    </location>
</feature>
<name>A0A839F2G5_9GAMM</name>
<dbReference type="GO" id="GO:0046872">
    <property type="term" value="F:metal ion binding"/>
    <property type="evidence" value="ECO:0007669"/>
    <property type="project" value="InterPro"/>
</dbReference>
<dbReference type="GO" id="GO:0000166">
    <property type="term" value="F:nucleotide binding"/>
    <property type="evidence" value="ECO:0007669"/>
    <property type="project" value="UniProtKB-KW"/>
</dbReference>
<dbReference type="GO" id="GO:0008663">
    <property type="term" value="F:2',3'-cyclic-nucleotide 2'-phosphodiesterase activity"/>
    <property type="evidence" value="ECO:0007669"/>
    <property type="project" value="UniProtKB-EC"/>
</dbReference>
<dbReference type="NCBIfam" id="NF006938">
    <property type="entry name" value="PRK09420.1"/>
    <property type="match status" value="1"/>
</dbReference>
<dbReference type="EC" id="3.1.4.16" evidence="6"/>
<dbReference type="SUPFAM" id="SSF55816">
    <property type="entry name" value="5'-nucleotidase (syn. UDP-sugar hydrolase), C-terminal domain"/>
    <property type="match status" value="1"/>
</dbReference>
<evidence type="ECO:0000256" key="2">
    <source>
        <dbReference type="ARBA" id="ARBA00022729"/>
    </source>
</evidence>
<dbReference type="InterPro" id="IPR008334">
    <property type="entry name" value="5'-Nucleotdase_C"/>
</dbReference>
<dbReference type="Pfam" id="PF00149">
    <property type="entry name" value="Metallophos"/>
    <property type="match status" value="1"/>
</dbReference>
<evidence type="ECO:0000313" key="6">
    <source>
        <dbReference type="EMBL" id="MBA8886494.1"/>
    </source>
</evidence>
<sequence>MPLALRSLPLTPPVLAAALLLGACATPPARPPVVADGTRARLALLESTDIHSNILGYDYYRLSEDTSLGFERMATLVAQARAEFPNTLLFDAGDTIQGTALADYQALVHPLPCDEELAMYRAMDALGYDGGTIGNHEFNYGLAYLAQVTGHPIAADGADAHACAGPHFPLVLSNAVSTRDGRPLYPPYAVLDRTLKLADGHGGETTAPIRIGIIGFTPPPIVEWDRRNLDGKVTTIGVVEAARRYVPELRAKGVDLVVAISHGGLDTAPYGSMMENANWYLAQEPGVDVLLLGHSHAAFPDPANAQSRFATMAGIDNQRGFVHGKPAVMANFFGRSLGVVDLALVRKDGHWTIDAAQSHSEVRDVRRKDGTSVAADPRIAPLVASVHAATIDYVSQPIGDTDFAMTSYFVELGNTTALQVINDAQRDYVERYVAANLPQYAGIPVLSAAAPFKTGFSATDDYTDIEPGPLAIRSAADIYLYPNTLTAVKIDGAMLEGWLEHSAGRFNRIDPSSGAPQELVNRKFSGYNFDVIQGGLSYAIDVTKPAGERIRDLAYDGKPVAPGQAFIVVTNNYRASGGGHFPGLDGSNIVVSAPDANRDVVIAWVRARKHLERARDGDDRPWHFVPVRTAGPVLVTSASGKLAQAKAAGIEGVSLFKDNGDGSSAYALDLSAGAPAAARHAHRRRVR</sequence>
<comment type="caution">
    <text evidence="6">The sequence shown here is derived from an EMBL/GenBank/DDBJ whole genome shotgun (WGS) entry which is preliminary data.</text>
</comment>
<dbReference type="AlphaFoldDB" id="A0A839F2G5"/>
<protein>
    <submittedName>
        <fullName evidence="6">2',3'-cyclic-nucleotide 2'-phosphodiesterase/3'-nucleotidase</fullName>
        <ecNumber evidence="6">3.1.3.6</ecNumber>
        <ecNumber evidence="6">3.1.4.16</ecNumber>
    </submittedName>
</protein>
<evidence type="ECO:0000313" key="7">
    <source>
        <dbReference type="Proteomes" id="UP000550401"/>
    </source>
</evidence>
<dbReference type="PRINTS" id="PR01607">
    <property type="entry name" value="APYRASEFAMLY"/>
</dbReference>
<accession>A0A839F2G5</accession>
<evidence type="ECO:0000259" key="4">
    <source>
        <dbReference type="Pfam" id="PF00149"/>
    </source>
</evidence>
<dbReference type="EMBL" id="JACGXL010000001">
    <property type="protein sequence ID" value="MBA8886494.1"/>
    <property type="molecule type" value="Genomic_DNA"/>
</dbReference>
<dbReference type="Pfam" id="PF02872">
    <property type="entry name" value="5_nucleotid_C"/>
    <property type="match status" value="1"/>
</dbReference>
<dbReference type="InterPro" id="IPR006179">
    <property type="entry name" value="5_nucleotidase/apyrase"/>
</dbReference>
<dbReference type="EC" id="3.1.3.6" evidence="6"/>
<comment type="similarity">
    <text evidence="1 3">Belongs to the 5'-nucleotidase family.</text>
</comment>
<evidence type="ECO:0000256" key="1">
    <source>
        <dbReference type="ARBA" id="ARBA00006654"/>
    </source>
</evidence>
<feature type="domain" description="5'-Nucleotidase C-terminal" evidence="5">
    <location>
        <begin position="409"/>
        <end position="584"/>
    </location>
</feature>
<dbReference type="Gene3D" id="3.90.780.10">
    <property type="entry name" value="5'-Nucleotidase, C-terminal domain"/>
    <property type="match status" value="1"/>
</dbReference>
<dbReference type="GO" id="GO:0030288">
    <property type="term" value="C:outer membrane-bounded periplasmic space"/>
    <property type="evidence" value="ECO:0007669"/>
    <property type="project" value="TreeGrafter"/>
</dbReference>
<dbReference type="PROSITE" id="PS00786">
    <property type="entry name" value="5_NUCLEOTIDASE_2"/>
    <property type="match status" value="1"/>
</dbReference>
<dbReference type="SUPFAM" id="SSF56300">
    <property type="entry name" value="Metallo-dependent phosphatases"/>
    <property type="match status" value="1"/>
</dbReference>
<dbReference type="GO" id="GO:0009166">
    <property type="term" value="P:nucleotide catabolic process"/>
    <property type="evidence" value="ECO:0007669"/>
    <property type="project" value="InterPro"/>
</dbReference>
<dbReference type="InterPro" id="IPR036907">
    <property type="entry name" value="5'-Nucleotdase_C_sf"/>
</dbReference>
<dbReference type="GO" id="GO:0008254">
    <property type="term" value="F:3'-nucleotidase activity"/>
    <property type="evidence" value="ECO:0007669"/>
    <property type="project" value="UniProtKB-EC"/>
</dbReference>
<dbReference type="RefSeq" id="WP_182529571.1">
    <property type="nucleotide sequence ID" value="NZ_JACGXL010000001.1"/>
</dbReference>
<keyword evidence="2 3" id="KW-0732">Signal</keyword>
<keyword evidence="7" id="KW-1185">Reference proteome</keyword>
<keyword evidence="3" id="KW-0547">Nucleotide-binding</keyword>